<accession>A0A6J4JV41</accession>
<gene>
    <name evidence="2" type="ORF">AVDCRST_MAG56-4328</name>
</gene>
<feature type="region of interest" description="Disordered" evidence="1">
    <location>
        <begin position="23"/>
        <end position="43"/>
    </location>
</feature>
<protein>
    <submittedName>
        <fullName evidence="2">Uncharacterized protein</fullName>
    </submittedName>
</protein>
<sequence length="43" mass="4697">WAFPATARPSGAFDNASTHGISLFSKRTPSSHVQMPNREVLAR</sequence>
<organism evidence="2">
    <name type="scientific">uncultured Cytophagales bacterium</name>
    <dbReference type="NCBI Taxonomy" id="158755"/>
    <lineage>
        <taxon>Bacteria</taxon>
        <taxon>Pseudomonadati</taxon>
        <taxon>Bacteroidota</taxon>
        <taxon>Sphingobacteriia</taxon>
        <taxon>Sphingobacteriales</taxon>
        <taxon>environmental samples</taxon>
    </lineage>
</organism>
<dbReference type="AlphaFoldDB" id="A0A6J4JV41"/>
<dbReference type="EMBL" id="CADCTQ010000363">
    <property type="protein sequence ID" value="CAA9288121.1"/>
    <property type="molecule type" value="Genomic_DNA"/>
</dbReference>
<proteinExistence type="predicted"/>
<evidence type="ECO:0000256" key="1">
    <source>
        <dbReference type="SAM" id="MobiDB-lite"/>
    </source>
</evidence>
<feature type="compositionally biased region" description="Polar residues" evidence="1">
    <location>
        <begin position="23"/>
        <end position="34"/>
    </location>
</feature>
<feature type="non-terminal residue" evidence="2">
    <location>
        <position position="43"/>
    </location>
</feature>
<evidence type="ECO:0000313" key="2">
    <source>
        <dbReference type="EMBL" id="CAA9288121.1"/>
    </source>
</evidence>
<feature type="non-terminal residue" evidence="2">
    <location>
        <position position="1"/>
    </location>
</feature>
<reference evidence="2" key="1">
    <citation type="submission" date="2020-02" db="EMBL/GenBank/DDBJ databases">
        <authorList>
            <person name="Meier V. D."/>
        </authorList>
    </citation>
    <scope>NUCLEOTIDE SEQUENCE</scope>
    <source>
        <strain evidence="2">AVDCRST_MAG56</strain>
    </source>
</reference>
<name>A0A6J4JV41_9SPHI</name>